<organism evidence="1">
    <name type="scientific">viral metagenome</name>
    <dbReference type="NCBI Taxonomy" id="1070528"/>
    <lineage>
        <taxon>unclassified sequences</taxon>
        <taxon>metagenomes</taxon>
        <taxon>organismal metagenomes</taxon>
    </lineage>
</organism>
<protein>
    <submittedName>
        <fullName evidence="1">Uncharacterized protein</fullName>
    </submittedName>
</protein>
<name>A0A6C0ISY9_9ZZZZ</name>
<sequence>MNIISKKYKKIVLIILIIGIAFLISKNSFLEPIKTLFKNLKEKIFECFEPFECTDGKSNGLIDINPGKSNTPTFLYDSQKDFSYHSENLRTSEAESLYIYLQSLITPNHNMYDLTSSSTKKYKSGEVDNKLLLTFLNNKLDKKIKNIKLENNIYYFKNQICLEIQPFQVSGDYIIDNKNAGKVKIQLELTFRFDQPNDVFMSQTIFNNYSGVFKINRAILINHTTKDTKDTKNTKEVGKKILPITLEKPLTYSKYNFNYEDNIENFGLDTVNSLIPDDIITDYEKTSDNVTSQKIKL</sequence>
<dbReference type="EMBL" id="MN740256">
    <property type="protein sequence ID" value="QHT96374.1"/>
    <property type="molecule type" value="Genomic_DNA"/>
</dbReference>
<accession>A0A6C0ISY9</accession>
<evidence type="ECO:0000313" key="1">
    <source>
        <dbReference type="EMBL" id="QHT96374.1"/>
    </source>
</evidence>
<dbReference type="AlphaFoldDB" id="A0A6C0ISY9"/>
<reference evidence="1" key="1">
    <citation type="journal article" date="2020" name="Nature">
        <title>Giant virus diversity and host interactions through global metagenomics.</title>
        <authorList>
            <person name="Schulz F."/>
            <person name="Roux S."/>
            <person name="Paez-Espino D."/>
            <person name="Jungbluth S."/>
            <person name="Walsh D.A."/>
            <person name="Denef V.J."/>
            <person name="McMahon K.D."/>
            <person name="Konstantinidis K.T."/>
            <person name="Eloe-Fadrosh E.A."/>
            <person name="Kyrpides N.C."/>
            <person name="Woyke T."/>
        </authorList>
    </citation>
    <scope>NUCLEOTIDE SEQUENCE</scope>
    <source>
        <strain evidence="1">GVMAG-M-3300024302-11</strain>
    </source>
</reference>
<proteinExistence type="predicted"/>